<comment type="caution">
    <text evidence="7">The sequence shown here is derived from an EMBL/GenBank/DDBJ whole genome shotgun (WGS) entry which is preliminary data.</text>
</comment>
<keyword evidence="4 7" id="KW-0238">DNA-binding</keyword>
<dbReference type="PROSITE" id="PS50949">
    <property type="entry name" value="HTH_GNTR"/>
    <property type="match status" value="1"/>
</dbReference>
<sequence>MNSWTPALDPKEKPIYLAIVSAIESDLGSGRLRPGAQLPPQRKLADILDVDFTTVSRAYAEGRRRGLLEAVVGRGTFVKGANRPAGTASPRDMSMNQPPVPTDPQLGTRIAESFQMVASSQNLEDLMRYQIPGGSDEDREAGAAWLSARLPDVETDKLMLFPGTQSALSSIIGTLVPAGQTLAAEALCYPGVKAIAAQTGFKISGIEMDCDGVLPEAFARICTQQKPAALYLNPTLHNPTTATLALGRRLALIEIARKYDVPIVEDDAYGCLCGQGLPPLAALAPDITYHVSGLSKGVSPALRVAYAIAPDRRALNRLVFAARSGGGMMPPLSSALATHWISTGLAADINASIRHETRARAEIASACLEPALLQSTPDAFHAYLHLPQGWTRGEFVARLHGTGIHPVPSDAFALTQPPETVRLSLGTPATRDDLARGLTRIGDLLSASPAMGAMIV</sequence>
<dbReference type="CDD" id="cd07377">
    <property type="entry name" value="WHTH_GntR"/>
    <property type="match status" value="1"/>
</dbReference>
<evidence type="ECO:0000256" key="3">
    <source>
        <dbReference type="ARBA" id="ARBA00023015"/>
    </source>
</evidence>
<evidence type="ECO:0000313" key="7">
    <source>
        <dbReference type="EMBL" id="TWI93436.1"/>
    </source>
</evidence>
<comment type="similarity">
    <text evidence="1">In the C-terminal section; belongs to the class-I pyridoxal-phosphate-dependent aminotransferase family.</text>
</comment>
<dbReference type="InterPro" id="IPR000524">
    <property type="entry name" value="Tscrpt_reg_HTH_GntR"/>
</dbReference>
<proteinExistence type="inferred from homology"/>
<accession>A0A562TJV3</accession>
<name>A0A562TJV3_9HYPH</name>
<dbReference type="Pfam" id="PF00392">
    <property type="entry name" value="GntR"/>
    <property type="match status" value="1"/>
</dbReference>
<keyword evidence="2" id="KW-0663">Pyridoxal phosphate</keyword>
<protein>
    <submittedName>
        <fullName evidence="7">DNA-binding transcriptional MocR family regulator</fullName>
    </submittedName>
</protein>
<evidence type="ECO:0000259" key="6">
    <source>
        <dbReference type="PROSITE" id="PS50949"/>
    </source>
</evidence>
<dbReference type="InterPro" id="IPR015421">
    <property type="entry name" value="PyrdxlP-dep_Trfase_major"/>
</dbReference>
<dbReference type="GO" id="GO:0003700">
    <property type="term" value="F:DNA-binding transcription factor activity"/>
    <property type="evidence" value="ECO:0007669"/>
    <property type="project" value="InterPro"/>
</dbReference>
<dbReference type="RefSeq" id="WP_208994929.1">
    <property type="nucleotide sequence ID" value="NZ_SMLY01000062.1"/>
</dbReference>
<dbReference type="CDD" id="cd00609">
    <property type="entry name" value="AAT_like"/>
    <property type="match status" value="1"/>
</dbReference>
<organism evidence="7 8">
    <name type="scientific">Roseibium hamelinense</name>
    <dbReference type="NCBI Taxonomy" id="150831"/>
    <lineage>
        <taxon>Bacteria</taxon>
        <taxon>Pseudomonadati</taxon>
        <taxon>Pseudomonadota</taxon>
        <taxon>Alphaproteobacteria</taxon>
        <taxon>Hyphomicrobiales</taxon>
        <taxon>Stappiaceae</taxon>
        <taxon>Roseibium</taxon>
    </lineage>
</organism>
<dbReference type="AlphaFoldDB" id="A0A562TJV3"/>
<dbReference type="PANTHER" id="PTHR46577">
    <property type="entry name" value="HTH-TYPE TRANSCRIPTIONAL REGULATORY PROTEIN GABR"/>
    <property type="match status" value="1"/>
</dbReference>
<dbReference type="SMART" id="SM00345">
    <property type="entry name" value="HTH_GNTR"/>
    <property type="match status" value="1"/>
</dbReference>
<evidence type="ECO:0000256" key="4">
    <source>
        <dbReference type="ARBA" id="ARBA00023125"/>
    </source>
</evidence>
<dbReference type="SUPFAM" id="SSF46785">
    <property type="entry name" value="Winged helix' DNA-binding domain"/>
    <property type="match status" value="1"/>
</dbReference>
<dbReference type="InterPro" id="IPR051446">
    <property type="entry name" value="HTH_trans_reg/aminotransferase"/>
</dbReference>
<dbReference type="GO" id="GO:0003677">
    <property type="term" value="F:DNA binding"/>
    <property type="evidence" value="ECO:0007669"/>
    <property type="project" value="UniProtKB-KW"/>
</dbReference>
<dbReference type="SUPFAM" id="SSF53383">
    <property type="entry name" value="PLP-dependent transferases"/>
    <property type="match status" value="1"/>
</dbReference>
<dbReference type="InterPro" id="IPR015424">
    <property type="entry name" value="PyrdxlP-dep_Trfase"/>
</dbReference>
<evidence type="ECO:0000313" key="8">
    <source>
        <dbReference type="Proteomes" id="UP000320593"/>
    </source>
</evidence>
<dbReference type="Gene3D" id="3.40.640.10">
    <property type="entry name" value="Type I PLP-dependent aspartate aminotransferase-like (Major domain)"/>
    <property type="match status" value="1"/>
</dbReference>
<dbReference type="PANTHER" id="PTHR46577:SF1">
    <property type="entry name" value="HTH-TYPE TRANSCRIPTIONAL REGULATORY PROTEIN GABR"/>
    <property type="match status" value="1"/>
</dbReference>
<evidence type="ECO:0000256" key="1">
    <source>
        <dbReference type="ARBA" id="ARBA00005384"/>
    </source>
</evidence>
<dbReference type="InterPro" id="IPR036390">
    <property type="entry name" value="WH_DNA-bd_sf"/>
</dbReference>
<dbReference type="InterPro" id="IPR036388">
    <property type="entry name" value="WH-like_DNA-bd_sf"/>
</dbReference>
<dbReference type="Gene3D" id="1.10.10.10">
    <property type="entry name" value="Winged helix-like DNA-binding domain superfamily/Winged helix DNA-binding domain"/>
    <property type="match status" value="1"/>
</dbReference>
<evidence type="ECO:0000256" key="2">
    <source>
        <dbReference type="ARBA" id="ARBA00022898"/>
    </source>
</evidence>
<dbReference type="Pfam" id="PF00155">
    <property type="entry name" value="Aminotran_1_2"/>
    <property type="match status" value="1"/>
</dbReference>
<evidence type="ECO:0000256" key="5">
    <source>
        <dbReference type="ARBA" id="ARBA00023163"/>
    </source>
</evidence>
<keyword evidence="5" id="KW-0804">Transcription</keyword>
<gene>
    <name evidence="7" type="ORF">JM93_00993</name>
</gene>
<dbReference type="GO" id="GO:0030170">
    <property type="term" value="F:pyridoxal phosphate binding"/>
    <property type="evidence" value="ECO:0007669"/>
    <property type="project" value="InterPro"/>
</dbReference>
<reference evidence="7 8" key="1">
    <citation type="submission" date="2019-07" db="EMBL/GenBank/DDBJ databases">
        <title>Genomic Encyclopedia of Archaeal and Bacterial Type Strains, Phase II (KMG-II): from individual species to whole genera.</title>
        <authorList>
            <person name="Goeker M."/>
        </authorList>
    </citation>
    <scope>NUCLEOTIDE SEQUENCE [LARGE SCALE GENOMIC DNA]</scope>
    <source>
        <strain evidence="7 8">ATCC BAA-252</strain>
    </source>
</reference>
<dbReference type="EMBL" id="VLLF01000001">
    <property type="protein sequence ID" value="TWI93436.1"/>
    <property type="molecule type" value="Genomic_DNA"/>
</dbReference>
<keyword evidence="3" id="KW-0805">Transcription regulation</keyword>
<keyword evidence="8" id="KW-1185">Reference proteome</keyword>
<feature type="domain" description="HTH gntR-type" evidence="6">
    <location>
        <begin position="13"/>
        <end position="81"/>
    </location>
</feature>
<dbReference type="InterPro" id="IPR004839">
    <property type="entry name" value="Aminotransferase_I/II_large"/>
</dbReference>
<dbReference type="Proteomes" id="UP000320593">
    <property type="component" value="Unassembled WGS sequence"/>
</dbReference>